<dbReference type="EMBL" id="PFVS01000071">
    <property type="protein sequence ID" value="PJA83081.1"/>
    <property type="molecule type" value="Genomic_DNA"/>
</dbReference>
<accession>A0A2M7Z366</accession>
<keyword evidence="7 12" id="KW-0863">Zinc-finger</keyword>
<evidence type="ECO:0000313" key="18">
    <source>
        <dbReference type="Proteomes" id="UP000230178"/>
    </source>
</evidence>
<keyword evidence="15" id="KW-0175">Coiled coil</keyword>
<dbReference type="PANTHER" id="PTHR30313">
    <property type="entry name" value="DNA PRIMASE"/>
    <property type="match status" value="1"/>
</dbReference>
<dbReference type="InterPro" id="IPR034151">
    <property type="entry name" value="TOPRIM_DnaG_bac"/>
</dbReference>
<evidence type="ECO:0000256" key="15">
    <source>
        <dbReference type="SAM" id="Coils"/>
    </source>
</evidence>
<keyword evidence="10 12" id="KW-0238">DNA-binding</keyword>
<dbReference type="InterPro" id="IPR006295">
    <property type="entry name" value="DNA_primase_DnaG"/>
</dbReference>
<comment type="subunit">
    <text evidence="12">Monomer. Interacts with DnaB.</text>
</comment>
<evidence type="ECO:0000256" key="8">
    <source>
        <dbReference type="ARBA" id="ARBA00022833"/>
    </source>
</evidence>
<dbReference type="SMART" id="SM00400">
    <property type="entry name" value="ZnF_CHCC"/>
    <property type="match status" value="1"/>
</dbReference>
<dbReference type="GO" id="GO:1990077">
    <property type="term" value="C:primosome complex"/>
    <property type="evidence" value="ECO:0007669"/>
    <property type="project" value="UniProtKB-KW"/>
</dbReference>
<dbReference type="Gene3D" id="1.20.50.20">
    <property type="entry name" value="DnaG, RNA polymerase domain, helical bundle"/>
    <property type="match status" value="1"/>
</dbReference>
<gene>
    <name evidence="12" type="primary">dnaG</name>
    <name evidence="17" type="ORF">CO146_01820</name>
</gene>
<dbReference type="Gene3D" id="3.40.1360.10">
    <property type="match status" value="1"/>
</dbReference>
<evidence type="ECO:0000256" key="2">
    <source>
        <dbReference type="ARBA" id="ARBA00022515"/>
    </source>
</evidence>
<evidence type="ECO:0000256" key="10">
    <source>
        <dbReference type="ARBA" id="ARBA00023125"/>
    </source>
</evidence>
<dbReference type="GO" id="GO:0000428">
    <property type="term" value="C:DNA-directed RNA polymerase complex"/>
    <property type="evidence" value="ECO:0007669"/>
    <property type="project" value="UniProtKB-KW"/>
</dbReference>
<comment type="caution">
    <text evidence="17">The sequence shown here is derived from an EMBL/GenBank/DDBJ whole genome shotgun (WGS) entry which is preliminary data.</text>
</comment>
<dbReference type="GO" id="GO:0003677">
    <property type="term" value="F:DNA binding"/>
    <property type="evidence" value="ECO:0007669"/>
    <property type="project" value="UniProtKB-KW"/>
</dbReference>
<comment type="domain">
    <text evidence="12">Contains an N-terminal zinc-binding domain, a central core domain that contains the primase activity, and a C-terminal DnaB-binding domain.</text>
</comment>
<evidence type="ECO:0000256" key="6">
    <source>
        <dbReference type="ARBA" id="ARBA00022723"/>
    </source>
</evidence>
<evidence type="ECO:0000256" key="13">
    <source>
        <dbReference type="PIRNR" id="PIRNR002811"/>
    </source>
</evidence>
<dbReference type="SMART" id="SM00493">
    <property type="entry name" value="TOPRIM"/>
    <property type="match status" value="1"/>
</dbReference>
<sequence>MISSPIDEIKSRLDIVEVIGSYIKLHKAGANYRALCPFHSEKKPSFFVSPARQIWHCFGCGKGSDIFGFVKEIEGVEFGDALRILAQRAGVELKPIRPELKTERNRLYEICELATRFFEKQLEESSTGKEAKKYLLSRNISEESIKKWRLGYAPDVWQGLSDFLTSRSYKKEEVEKAGLGISSDQGSFYDRFRGRIIFPIFDLNSQVVGFGGRIFKEKDKTEIAKYVNTPNTLLYDKSRILYGLDKAKVEIRKKDSCILVEGYTDVIMTHQAGTQNVVATSGTALTPEQLKILRRYSNNLILGFDMDVAGDTATKRGIDLAQIQGFDIRVIRLPEGKDAADVISLNPKEWEKAIENAKLILDFYFESAFSGRDPKTPEGKKEVSKILLPVLKRIPNQIEKSFWIQRLAKDLGVREEDLREELKKVKLEENLYGLEPEEIISLPPKSRKELLGERLLTLILKTGNKNLNLIDEKENSYFSQKTQEILMNLKKDKNFPTEKLSPETIDYFNYLALKAEIEEIEEKDIEPEIKYCLKEIQHLGVKNKLDQISQEIKKAEEEKDSKKIEKLTQEFNEFAKEKW</sequence>
<dbReference type="Gene3D" id="3.90.580.10">
    <property type="entry name" value="Zinc finger, CHC2-type domain"/>
    <property type="match status" value="1"/>
</dbReference>
<name>A0A2M7Z366_9BACT</name>
<dbReference type="PANTHER" id="PTHR30313:SF2">
    <property type="entry name" value="DNA PRIMASE"/>
    <property type="match status" value="1"/>
</dbReference>
<organism evidence="17 18">
    <name type="scientific">Candidatus Nealsonbacteria bacterium CG_4_9_14_3_um_filter_37_29</name>
    <dbReference type="NCBI Taxonomy" id="1974696"/>
    <lineage>
        <taxon>Bacteria</taxon>
        <taxon>Candidatus Nealsoniibacteriota</taxon>
    </lineage>
</organism>
<protein>
    <recommendedName>
        <fullName evidence="12 13">DNA primase</fullName>
        <ecNumber evidence="12">2.7.7.101</ecNumber>
    </recommendedName>
</protein>
<evidence type="ECO:0000256" key="12">
    <source>
        <dbReference type="HAMAP-Rule" id="MF_00974"/>
    </source>
</evidence>
<reference evidence="18" key="1">
    <citation type="submission" date="2017-09" db="EMBL/GenBank/DDBJ databases">
        <title>Depth-based differentiation of microbial function through sediment-hosted aquifers and enrichment of novel symbionts in the deep terrestrial subsurface.</title>
        <authorList>
            <person name="Probst A.J."/>
            <person name="Ladd B."/>
            <person name="Jarett J.K."/>
            <person name="Geller-Mcgrath D.E."/>
            <person name="Sieber C.M.K."/>
            <person name="Emerson J.B."/>
            <person name="Anantharaman K."/>
            <person name="Thomas B.C."/>
            <person name="Malmstrom R."/>
            <person name="Stieglmeier M."/>
            <person name="Klingl A."/>
            <person name="Woyke T."/>
            <person name="Ryan C.M."/>
            <person name="Banfield J.F."/>
        </authorList>
    </citation>
    <scope>NUCLEOTIDE SEQUENCE [LARGE SCALE GENOMIC DNA]</scope>
</reference>
<keyword evidence="1 12" id="KW-0240">DNA-directed RNA polymerase</keyword>
<dbReference type="PIRSF" id="PIRSF002811">
    <property type="entry name" value="DnaG"/>
    <property type="match status" value="1"/>
</dbReference>
<dbReference type="InterPro" id="IPR006171">
    <property type="entry name" value="TOPRIM_dom"/>
</dbReference>
<dbReference type="InterPro" id="IPR002694">
    <property type="entry name" value="Znf_CHC2"/>
</dbReference>
<dbReference type="Pfam" id="PF01807">
    <property type="entry name" value="Zn_ribbon_DnaG"/>
    <property type="match status" value="1"/>
</dbReference>
<feature type="coiled-coil region" evidence="15">
    <location>
        <begin position="538"/>
        <end position="565"/>
    </location>
</feature>
<dbReference type="SUPFAM" id="SSF57783">
    <property type="entry name" value="Zinc beta-ribbon"/>
    <property type="match status" value="1"/>
</dbReference>
<dbReference type="AlphaFoldDB" id="A0A2M7Z366"/>
<evidence type="ECO:0000256" key="3">
    <source>
        <dbReference type="ARBA" id="ARBA00022679"/>
    </source>
</evidence>
<dbReference type="GO" id="GO:0006269">
    <property type="term" value="P:DNA replication, synthesis of primer"/>
    <property type="evidence" value="ECO:0007669"/>
    <property type="project" value="UniProtKB-UniRule"/>
</dbReference>
<proteinExistence type="inferred from homology"/>
<dbReference type="Pfam" id="PF13155">
    <property type="entry name" value="Toprim_2"/>
    <property type="match status" value="1"/>
</dbReference>
<keyword evidence="5 12" id="KW-0235">DNA replication</keyword>
<comment type="function">
    <text evidence="12 13">RNA polymerase that catalyzes the synthesis of short RNA molecules used as primers for DNA polymerase during DNA replication.</text>
</comment>
<dbReference type="InterPro" id="IPR030846">
    <property type="entry name" value="DnaG_bac"/>
</dbReference>
<evidence type="ECO:0000256" key="5">
    <source>
        <dbReference type="ARBA" id="ARBA00022705"/>
    </source>
</evidence>
<evidence type="ECO:0000256" key="1">
    <source>
        <dbReference type="ARBA" id="ARBA00022478"/>
    </source>
</evidence>
<dbReference type="HAMAP" id="MF_00974">
    <property type="entry name" value="DNA_primase_DnaG"/>
    <property type="match status" value="1"/>
</dbReference>
<dbReference type="InterPro" id="IPR013264">
    <property type="entry name" value="DNAG_N"/>
</dbReference>
<dbReference type="GO" id="GO:0003899">
    <property type="term" value="F:DNA-directed RNA polymerase activity"/>
    <property type="evidence" value="ECO:0007669"/>
    <property type="project" value="UniProtKB-UniRule"/>
</dbReference>
<dbReference type="Pfam" id="PF10410">
    <property type="entry name" value="DnaB_bind"/>
    <property type="match status" value="1"/>
</dbReference>
<comment type="catalytic activity">
    <reaction evidence="12">
        <text>ssDNA + n NTP = ssDNA/pppN(pN)n-1 hybrid + (n-1) diphosphate.</text>
        <dbReference type="EC" id="2.7.7.101"/>
    </reaction>
</comment>
<keyword evidence="2 12" id="KW-0639">Primosome</keyword>
<dbReference type="SUPFAM" id="SSF56731">
    <property type="entry name" value="DNA primase core"/>
    <property type="match status" value="1"/>
</dbReference>
<dbReference type="InterPro" id="IPR019475">
    <property type="entry name" value="DNA_primase_DnaB-bd"/>
</dbReference>
<dbReference type="Pfam" id="PF08275">
    <property type="entry name" value="DNAG_N"/>
    <property type="match status" value="1"/>
</dbReference>
<dbReference type="Proteomes" id="UP000230178">
    <property type="component" value="Unassembled WGS sequence"/>
</dbReference>
<dbReference type="FunFam" id="3.90.580.10:FF:000001">
    <property type="entry name" value="DNA primase"/>
    <property type="match status" value="1"/>
</dbReference>
<feature type="zinc finger region" description="CHC2-type" evidence="12 14">
    <location>
        <begin position="36"/>
        <end position="60"/>
    </location>
</feature>
<keyword evidence="11 12" id="KW-0804">Transcription</keyword>
<comment type="cofactor">
    <cofactor evidence="12 13 14">
        <name>Zn(2+)</name>
        <dbReference type="ChEBI" id="CHEBI:29105"/>
    </cofactor>
    <text evidence="12 13 14">Binds 1 zinc ion per monomer.</text>
</comment>
<dbReference type="InterPro" id="IPR050219">
    <property type="entry name" value="DnaG_primase"/>
</dbReference>
<evidence type="ECO:0000313" key="17">
    <source>
        <dbReference type="EMBL" id="PJA83081.1"/>
    </source>
</evidence>
<dbReference type="Gene3D" id="3.90.980.10">
    <property type="entry name" value="DNA primase, catalytic core, N-terminal domain"/>
    <property type="match status" value="1"/>
</dbReference>
<dbReference type="EC" id="2.7.7.101" evidence="12"/>
<evidence type="ECO:0000256" key="9">
    <source>
        <dbReference type="ARBA" id="ARBA00022842"/>
    </source>
</evidence>
<dbReference type="InterPro" id="IPR036977">
    <property type="entry name" value="DNA_primase_Znf_CHC2"/>
</dbReference>
<keyword evidence="6 12" id="KW-0479">Metal-binding</keyword>
<evidence type="ECO:0000256" key="7">
    <source>
        <dbReference type="ARBA" id="ARBA00022771"/>
    </source>
</evidence>
<comment type="similarity">
    <text evidence="12 13">Belongs to the DnaG primase family.</text>
</comment>
<dbReference type="InterPro" id="IPR037068">
    <property type="entry name" value="DNA_primase_core_N_sf"/>
</dbReference>
<evidence type="ECO:0000256" key="11">
    <source>
        <dbReference type="ARBA" id="ARBA00023163"/>
    </source>
</evidence>
<dbReference type="GO" id="GO:0005737">
    <property type="term" value="C:cytoplasm"/>
    <property type="evidence" value="ECO:0007669"/>
    <property type="project" value="TreeGrafter"/>
</dbReference>
<keyword evidence="3 12" id="KW-0808">Transferase</keyword>
<evidence type="ECO:0000256" key="4">
    <source>
        <dbReference type="ARBA" id="ARBA00022695"/>
    </source>
</evidence>
<keyword evidence="8 12" id="KW-0862">Zinc</keyword>
<keyword evidence="9" id="KW-0460">Magnesium</keyword>
<dbReference type="GO" id="GO:0008270">
    <property type="term" value="F:zinc ion binding"/>
    <property type="evidence" value="ECO:0007669"/>
    <property type="project" value="UniProtKB-UniRule"/>
</dbReference>
<feature type="domain" description="Toprim" evidence="16">
    <location>
        <begin position="255"/>
        <end position="336"/>
    </location>
</feature>
<dbReference type="PROSITE" id="PS50880">
    <property type="entry name" value="TOPRIM"/>
    <property type="match status" value="1"/>
</dbReference>
<dbReference type="CDD" id="cd03364">
    <property type="entry name" value="TOPRIM_DnaG_primases"/>
    <property type="match status" value="1"/>
</dbReference>
<keyword evidence="4 12" id="KW-0548">Nucleotidyltransferase</keyword>
<evidence type="ECO:0000256" key="14">
    <source>
        <dbReference type="PIRSR" id="PIRSR002811-1"/>
    </source>
</evidence>
<dbReference type="NCBIfam" id="TIGR01391">
    <property type="entry name" value="dnaG"/>
    <property type="match status" value="1"/>
</dbReference>
<evidence type="ECO:0000259" key="16">
    <source>
        <dbReference type="PROSITE" id="PS50880"/>
    </source>
</evidence>